<organism evidence="2 3">
    <name type="scientific">Galemys pyrenaicus</name>
    <name type="common">Iberian desman</name>
    <name type="synonym">Pyrenean desman</name>
    <dbReference type="NCBI Taxonomy" id="202257"/>
    <lineage>
        <taxon>Eukaryota</taxon>
        <taxon>Metazoa</taxon>
        <taxon>Chordata</taxon>
        <taxon>Craniata</taxon>
        <taxon>Vertebrata</taxon>
        <taxon>Euteleostomi</taxon>
        <taxon>Mammalia</taxon>
        <taxon>Eutheria</taxon>
        <taxon>Laurasiatheria</taxon>
        <taxon>Eulipotyphla</taxon>
        <taxon>Talpidae</taxon>
        <taxon>Galemys</taxon>
    </lineage>
</organism>
<feature type="non-terminal residue" evidence="2">
    <location>
        <position position="119"/>
    </location>
</feature>
<feature type="non-terminal residue" evidence="2">
    <location>
        <position position="1"/>
    </location>
</feature>
<dbReference type="InterPro" id="IPR030379">
    <property type="entry name" value="G_SEPTIN_dom"/>
</dbReference>
<dbReference type="PANTHER" id="PTHR18884">
    <property type="entry name" value="SEPTIN"/>
    <property type="match status" value="1"/>
</dbReference>
<comment type="caution">
    <text evidence="2">The sequence shown here is derived from an EMBL/GenBank/DDBJ whole genome shotgun (WGS) entry which is preliminary data.</text>
</comment>
<feature type="domain" description="Septin-type G" evidence="1">
    <location>
        <begin position="26"/>
        <end position="74"/>
    </location>
</feature>
<evidence type="ECO:0000259" key="1">
    <source>
        <dbReference type="Pfam" id="PF00735"/>
    </source>
</evidence>
<proteinExistence type="predicted"/>
<protein>
    <submittedName>
        <fullName evidence="2">Septin-10</fullName>
    </submittedName>
</protein>
<dbReference type="GO" id="GO:0005525">
    <property type="term" value="F:GTP binding"/>
    <property type="evidence" value="ECO:0007669"/>
    <property type="project" value="InterPro"/>
</dbReference>
<dbReference type="Proteomes" id="UP000700334">
    <property type="component" value="Unassembled WGS sequence"/>
</dbReference>
<dbReference type="AlphaFoldDB" id="A0A8J6ALI4"/>
<dbReference type="OrthoDB" id="416553at2759"/>
<gene>
    <name evidence="2" type="ORF">J0S82_017640</name>
</gene>
<dbReference type="Gene3D" id="3.40.50.300">
    <property type="entry name" value="P-loop containing nucleotide triphosphate hydrolases"/>
    <property type="match status" value="1"/>
</dbReference>
<keyword evidence="3" id="KW-1185">Reference proteome</keyword>
<sequence>EKFGIGKKSMPNDTVFNTNGEDQSYKHVCLYFMSPTDHSLKTLDLFNIKNLDSEVNIIPMTAQTYKIFKKYTSSHNMIKLAKTNASVINMDEVKVENKRVKAYQYLGVLYKWKMKATMT</sequence>
<evidence type="ECO:0000313" key="2">
    <source>
        <dbReference type="EMBL" id="KAG8521267.1"/>
    </source>
</evidence>
<dbReference type="InterPro" id="IPR027417">
    <property type="entry name" value="P-loop_NTPase"/>
</dbReference>
<accession>A0A8J6ALI4</accession>
<dbReference type="EMBL" id="JAGFMF010011483">
    <property type="protein sequence ID" value="KAG8521267.1"/>
    <property type="molecule type" value="Genomic_DNA"/>
</dbReference>
<dbReference type="Pfam" id="PF00735">
    <property type="entry name" value="Septin"/>
    <property type="match status" value="1"/>
</dbReference>
<reference evidence="2" key="1">
    <citation type="journal article" date="2021" name="Evol. Appl.">
        <title>The genome of the Pyrenean desman and the effects of bottlenecks and inbreeding on the genomic landscape of an endangered species.</title>
        <authorList>
            <person name="Escoda L."/>
            <person name="Castresana J."/>
        </authorList>
    </citation>
    <scope>NUCLEOTIDE SEQUENCE</scope>
    <source>
        <strain evidence="2">IBE-C5619</strain>
    </source>
</reference>
<name>A0A8J6ALI4_GALPY</name>
<evidence type="ECO:0000313" key="3">
    <source>
        <dbReference type="Proteomes" id="UP000700334"/>
    </source>
</evidence>